<accession>A0ABU9KQP0</accession>
<proteinExistence type="predicted"/>
<name>A0ABU9KQP0_9EURY</name>
<dbReference type="InterPro" id="IPR000620">
    <property type="entry name" value="EamA_dom"/>
</dbReference>
<dbReference type="RefSeq" id="WP_342126091.1">
    <property type="nucleotide sequence ID" value="NZ_JBCAUS010000002.1"/>
</dbReference>
<dbReference type="SUPFAM" id="SSF103481">
    <property type="entry name" value="Multidrug resistance efflux transporter EmrE"/>
    <property type="match status" value="1"/>
</dbReference>
<evidence type="ECO:0000313" key="4">
    <source>
        <dbReference type="Proteomes" id="UP001396646"/>
    </source>
</evidence>
<evidence type="ECO:0000256" key="1">
    <source>
        <dbReference type="SAM" id="Phobius"/>
    </source>
</evidence>
<keyword evidence="4" id="KW-1185">Reference proteome</keyword>
<dbReference type="InterPro" id="IPR037185">
    <property type="entry name" value="EmrE-like"/>
</dbReference>
<dbReference type="EMBL" id="JBCAUS010000002">
    <property type="protein sequence ID" value="MEL4304361.1"/>
    <property type="molecule type" value="Genomic_DNA"/>
</dbReference>
<dbReference type="Proteomes" id="UP001396646">
    <property type="component" value="Unassembled WGS sequence"/>
</dbReference>
<keyword evidence="1" id="KW-1133">Transmembrane helix</keyword>
<feature type="transmembrane region" description="Helical" evidence="1">
    <location>
        <begin position="6"/>
        <end position="25"/>
    </location>
</feature>
<keyword evidence="1" id="KW-0472">Membrane</keyword>
<feature type="transmembrane region" description="Helical" evidence="1">
    <location>
        <begin position="90"/>
        <end position="111"/>
    </location>
</feature>
<dbReference type="Pfam" id="PF00892">
    <property type="entry name" value="EamA"/>
    <property type="match status" value="1"/>
</dbReference>
<keyword evidence="1" id="KW-0812">Transmembrane</keyword>
<feature type="transmembrane region" description="Helical" evidence="1">
    <location>
        <begin position="213"/>
        <end position="234"/>
    </location>
</feature>
<sequence>MIWFLFAFLGAFFDATYFMLVKKLLKEVDQYVLATGIFFFAFAILFTISWLRGFPALGDAFLYSVISTTLLNILAIILSYRALKISDLSLTIPMISFTPAFLILTSFIMLAEFPSQEGIFGIMLIVVGSYVLNSTADQQNMLEPLSSIFRNRGPLYMLVVAFLYSISSNYDKMVVLNSDIFFGTSIVCLLISVTFLVISLFKRTSNIITACVNNLSGFLLIGIVITLIAVSVNIALTMQIVPYVISVKRFNALFSVAFGILIFKETNVRRKGFGAVIMALGAIIIFLF</sequence>
<evidence type="ECO:0000313" key="3">
    <source>
        <dbReference type="EMBL" id="MEL4304361.1"/>
    </source>
</evidence>
<gene>
    <name evidence="3" type="ORF">WOA13_00725</name>
</gene>
<comment type="caution">
    <text evidence="3">The sequence shown here is derived from an EMBL/GenBank/DDBJ whole genome shotgun (WGS) entry which is preliminary data.</text>
</comment>
<feature type="transmembrane region" description="Helical" evidence="1">
    <location>
        <begin position="117"/>
        <end position="133"/>
    </location>
</feature>
<evidence type="ECO:0000259" key="2">
    <source>
        <dbReference type="Pfam" id="PF00892"/>
    </source>
</evidence>
<feature type="transmembrane region" description="Helical" evidence="1">
    <location>
        <begin position="182"/>
        <end position="201"/>
    </location>
</feature>
<protein>
    <submittedName>
        <fullName evidence="3">EamA family transporter</fullName>
    </submittedName>
</protein>
<feature type="domain" description="EamA" evidence="2">
    <location>
        <begin position="2"/>
        <end position="133"/>
    </location>
</feature>
<feature type="transmembrane region" description="Helical" evidence="1">
    <location>
        <begin position="32"/>
        <end position="54"/>
    </location>
</feature>
<feature type="transmembrane region" description="Helical" evidence="1">
    <location>
        <begin position="60"/>
        <end position="78"/>
    </location>
</feature>
<feature type="transmembrane region" description="Helical" evidence="1">
    <location>
        <begin position="240"/>
        <end position="263"/>
    </location>
</feature>
<feature type="transmembrane region" description="Helical" evidence="1">
    <location>
        <begin position="270"/>
        <end position="287"/>
    </location>
</feature>
<reference evidence="3 4" key="1">
    <citation type="submission" date="2024-04" db="EMBL/GenBank/DDBJ databases">
        <title>Methanococcoides sp. LMO-2.</title>
        <authorList>
            <person name="Liang L."/>
        </authorList>
    </citation>
    <scope>NUCLEOTIDE SEQUENCE [LARGE SCALE GENOMIC DNA]</scope>
    <source>
        <strain evidence="3 4">LMO-2</strain>
    </source>
</reference>
<organism evidence="3 4">
    <name type="scientific">Methanococcoides cohabitans</name>
    <dbReference type="NCBI Taxonomy" id="3136559"/>
    <lineage>
        <taxon>Archaea</taxon>
        <taxon>Methanobacteriati</taxon>
        <taxon>Methanobacteriota</taxon>
        <taxon>Stenosarchaea group</taxon>
        <taxon>Methanomicrobia</taxon>
        <taxon>Methanosarcinales</taxon>
        <taxon>Methanosarcinaceae</taxon>
        <taxon>Methanococcoides</taxon>
    </lineage>
</organism>